<evidence type="ECO:0008006" key="6">
    <source>
        <dbReference type="Google" id="ProtNLM"/>
    </source>
</evidence>
<dbReference type="OrthoDB" id="548867at2759"/>
<dbReference type="InterPro" id="IPR005654">
    <property type="entry name" value="ATPase_AFG1-like"/>
</dbReference>
<dbReference type="GO" id="GO:0006515">
    <property type="term" value="P:protein quality control for misfolded or incompletely synthesized proteins"/>
    <property type="evidence" value="ECO:0007669"/>
    <property type="project" value="TreeGrafter"/>
</dbReference>
<accession>A0A2S4PQR5</accession>
<sequence length="492" mass="56438">MSLFSTERREFCREWYRDPSHAWLHVNPEGLGPLREYDLRVAAADLRNDSFQRSIVQNLQRLHNELLTYETPKITQPTIKGPATLYSGLRKSLSGILFSSEDSKVATTPSKHTPKGLYLFGDVGCGKTMLMDLFYETLPTKIASKSRLHFHNFMQDVHKRLHKIRLERGSDIDGIPFVAAEIAEQGAVLCFDEFQCTDVADAMILRRLLETLMKHGIVLVTTSNRHPNDLYRNGIQRESFIPCIDLLKNRLHVINLDSGVDYRKIPRPTSHVYHTPLGTSAVSHAENWFKYLGDFENDVPHSESKSVWGRKVFVPKVSGRTAMFTFDEIIGRPMSAADYIELSKSYDAFIVTDICGMTYQERDLARRFITFLDAVYEARSILVLTSAVAFNQLFLSKEEVKERLISENYSRKNLETVTEEVNDSMRNMMDDLGMNMEDVKKSSIFSGDEEKFAFSRALSRLSEMGSQEWVNRALIRMKKKDPNYLNSSPILR</sequence>
<comment type="similarity">
    <text evidence="1">Belongs to the AFG1 ATPase family.</text>
</comment>
<dbReference type="PANTHER" id="PTHR12169">
    <property type="entry name" value="ATPASE N2B"/>
    <property type="match status" value="1"/>
</dbReference>
<dbReference type="EMBL" id="PEDP01001048">
    <property type="protein sequence ID" value="POS84368.1"/>
    <property type="molecule type" value="Genomic_DNA"/>
</dbReference>
<dbReference type="GO" id="GO:0005739">
    <property type="term" value="C:mitochondrion"/>
    <property type="evidence" value="ECO:0007669"/>
    <property type="project" value="TreeGrafter"/>
</dbReference>
<dbReference type="Pfam" id="PF03969">
    <property type="entry name" value="AFG1_ATPase"/>
    <property type="match status" value="1"/>
</dbReference>
<dbReference type="InterPro" id="IPR027417">
    <property type="entry name" value="P-loop_NTPase"/>
</dbReference>
<protein>
    <recommendedName>
        <fullName evidence="6">AFG1-like ATPase</fullName>
    </recommendedName>
</protein>
<dbReference type="Gene3D" id="3.40.50.300">
    <property type="entry name" value="P-loop containing nucleotide triphosphate hydrolases"/>
    <property type="match status" value="1"/>
</dbReference>
<keyword evidence="2" id="KW-0547">Nucleotide-binding</keyword>
<name>A0A2S4PQR5_9PEZI</name>
<dbReference type="Proteomes" id="UP000237438">
    <property type="component" value="Unassembled WGS sequence"/>
</dbReference>
<dbReference type="AlphaFoldDB" id="A0A2S4PQR5"/>
<evidence type="ECO:0000256" key="2">
    <source>
        <dbReference type="ARBA" id="ARBA00022741"/>
    </source>
</evidence>
<evidence type="ECO:0000313" key="4">
    <source>
        <dbReference type="EMBL" id="POS84368.1"/>
    </source>
</evidence>
<reference evidence="4 5" key="1">
    <citation type="submission" date="2017-10" db="EMBL/GenBank/DDBJ databases">
        <title>Development of genomic resources for the powdery mildew, Erysiphe pulchra.</title>
        <authorList>
            <person name="Wadl P.A."/>
            <person name="Mack B.M."/>
            <person name="Moore G."/>
            <person name="Beltz S.B."/>
        </authorList>
    </citation>
    <scope>NUCLEOTIDE SEQUENCE [LARGE SCALE GENOMIC DNA]</scope>
    <source>
        <strain evidence="4">Cflorida</strain>
    </source>
</reference>
<organism evidence="4 5">
    <name type="scientific">Erysiphe pulchra</name>
    <dbReference type="NCBI Taxonomy" id="225359"/>
    <lineage>
        <taxon>Eukaryota</taxon>
        <taxon>Fungi</taxon>
        <taxon>Dikarya</taxon>
        <taxon>Ascomycota</taxon>
        <taxon>Pezizomycotina</taxon>
        <taxon>Leotiomycetes</taxon>
        <taxon>Erysiphales</taxon>
        <taxon>Erysiphaceae</taxon>
        <taxon>Erysiphe</taxon>
    </lineage>
</organism>
<dbReference type="NCBIfam" id="NF040713">
    <property type="entry name" value="ZapE"/>
    <property type="match status" value="1"/>
</dbReference>
<evidence type="ECO:0000313" key="5">
    <source>
        <dbReference type="Proteomes" id="UP000237438"/>
    </source>
</evidence>
<dbReference type="GO" id="GO:0005524">
    <property type="term" value="F:ATP binding"/>
    <property type="evidence" value="ECO:0007669"/>
    <property type="project" value="UniProtKB-KW"/>
</dbReference>
<evidence type="ECO:0000256" key="1">
    <source>
        <dbReference type="ARBA" id="ARBA00010322"/>
    </source>
</evidence>
<comment type="caution">
    <text evidence="4">The sequence shown here is derived from an EMBL/GenBank/DDBJ whole genome shotgun (WGS) entry which is preliminary data.</text>
</comment>
<dbReference type="GO" id="GO:0016887">
    <property type="term" value="F:ATP hydrolysis activity"/>
    <property type="evidence" value="ECO:0007669"/>
    <property type="project" value="InterPro"/>
</dbReference>
<dbReference type="SUPFAM" id="SSF52540">
    <property type="entry name" value="P-loop containing nucleoside triphosphate hydrolases"/>
    <property type="match status" value="1"/>
</dbReference>
<keyword evidence="5" id="KW-1185">Reference proteome</keyword>
<dbReference type="PANTHER" id="PTHR12169:SF6">
    <property type="entry name" value="AFG1-LIKE ATPASE"/>
    <property type="match status" value="1"/>
</dbReference>
<evidence type="ECO:0000256" key="3">
    <source>
        <dbReference type="ARBA" id="ARBA00022840"/>
    </source>
</evidence>
<gene>
    <name evidence="4" type="ORF">EPUL_003896</name>
</gene>
<keyword evidence="3" id="KW-0067">ATP-binding</keyword>
<proteinExistence type="inferred from homology"/>